<keyword evidence="9" id="KW-0378">Hydrolase</keyword>
<dbReference type="GO" id="GO:0005739">
    <property type="term" value="C:mitochondrion"/>
    <property type="evidence" value="ECO:0007669"/>
    <property type="project" value="TreeGrafter"/>
</dbReference>
<reference evidence="13" key="2">
    <citation type="submission" date="2021-12" db="EMBL/GenBank/DDBJ databases">
        <title>Resequencing data analysis of finger millet.</title>
        <authorList>
            <person name="Hatakeyama M."/>
            <person name="Aluri S."/>
            <person name="Balachadran M.T."/>
            <person name="Sivarajan S.R."/>
            <person name="Poveda L."/>
            <person name="Shimizu-Inatsugi R."/>
            <person name="Schlapbach R."/>
            <person name="Sreeman S.M."/>
            <person name="Shimizu K.K."/>
        </authorList>
    </citation>
    <scope>NUCLEOTIDE SEQUENCE</scope>
</reference>
<organism evidence="13 14">
    <name type="scientific">Eleusine coracana subsp. coracana</name>
    <dbReference type="NCBI Taxonomy" id="191504"/>
    <lineage>
        <taxon>Eukaryota</taxon>
        <taxon>Viridiplantae</taxon>
        <taxon>Streptophyta</taxon>
        <taxon>Embryophyta</taxon>
        <taxon>Tracheophyta</taxon>
        <taxon>Spermatophyta</taxon>
        <taxon>Magnoliopsida</taxon>
        <taxon>Liliopsida</taxon>
        <taxon>Poales</taxon>
        <taxon>Poaceae</taxon>
        <taxon>PACMAD clade</taxon>
        <taxon>Chloridoideae</taxon>
        <taxon>Cynodonteae</taxon>
        <taxon>Eleusininae</taxon>
        <taxon>Eleusine</taxon>
    </lineage>
</organism>
<comment type="similarity">
    <text evidence="3">Belongs to the RNase Z family.</text>
</comment>
<evidence type="ECO:0000256" key="1">
    <source>
        <dbReference type="ARBA" id="ARBA00000402"/>
    </source>
</evidence>
<evidence type="ECO:0000256" key="9">
    <source>
        <dbReference type="ARBA" id="ARBA00022801"/>
    </source>
</evidence>
<dbReference type="Pfam" id="PF13691">
    <property type="entry name" value="Lactamase_B_4"/>
    <property type="match status" value="1"/>
</dbReference>
<dbReference type="GO" id="GO:0042781">
    <property type="term" value="F:3'-tRNA processing endoribonuclease activity"/>
    <property type="evidence" value="ECO:0007669"/>
    <property type="project" value="UniProtKB-EC"/>
</dbReference>
<comment type="caution">
    <text evidence="13">The sequence shown here is derived from an EMBL/GenBank/DDBJ whole genome shotgun (WGS) entry which is preliminary data.</text>
</comment>
<evidence type="ECO:0000256" key="6">
    <source>
        <dbReference type="ARBA" id="ARBA00022722"/>
    </source>
</evidence>
<keyword evidence="14" id="KW-1185">Reference proteome</keyword>
<feature type="compositionally biased region" description="Basic and acidic residues" evidence="11">
    <location>
        <begin position="69"/>
        <end position="104"/>
    </location>
</feature>
<evidence type="ECO:0000256" key="3">
    <source>
        <dbReference type="ARBA" id="ARBA00007823"/>
    </source>
</evidence>
<evidence type="ECO:0000256" key="11">
    <source>
        <dbReference type="SAM" id="MobiDB-lite"/>
    </source>
</evidence>
<dbReference type="InterPro" id="IPR036866">
    <property type="entry name" value="RibonucZ/Hydroxyglut_hydro"/>
</dbReference>
<dbReference type="SUPFAM" id="SSF56281">
    <property type="entry name" value="Metallo-hydrolase/oxidoreductase"/>
    <property type="match status" value="1"/>
</dbReference>
<dbReference type="EC" id="3.1.26.11" evidence="4"/>
<dbReference type="PANTHER" id="PTHR12553">
    <property type="entry name" value="ZINC PHOSPHODIESTERASE ELAC PROTEIN 2"/>
    <property type="match status" value="1"/>
</dbReference>
<reference evidence="13" key="1">
    <citation type="journal article" date="2018" name="DNA Res.">
        <title>Multiple hybrid de novo genome assembly of finger millet, an orphan allotetraploid crop.</title>
        <authorList>
            <person name="Hatakeyama M."/>
            <person name="Aluri S."/>
            <person name="Balachadran M.T."/>
            <person name="Sivarajan S.R."/>
            <person name="Patrignani A."/>
            <person name="Gruter S."/>
            <person name="Poveda L."/>
            <person name="Shimizu-Inatsugi R."/>
            <person name="Baeten J."/>
            <person name="Francoijs K.J."/>
            <person name="Nataraja K.N."/>
            <person name="Reddy Y.A.N."/>
            <person name="Phadnis S."/>
            <person name="Ravikumar R.L."/>
            <person name="Schlapbach R."/>
            <person name="Sreeman S.M."/>
            <person name="Shimizu K.K."/>
        </authorList>
    </citation>
    <scope>NUCLEOTIDE SEQUENCE</scope>
</reference>
<dbReference type="InterPro" id="IPR027794">
    <property type="entry name" value="tRNase_Z_dom"/>
</dbReference>
<evidence type="ECO:0000256" key="8">
    <source>
        <dbReference type="ARBA" id="ARBA00022759"/>
    </source>
</evidence>
<evidence type="ECO:0000313" key="14">
    <source>
        <dbReference type="Proteomes" id="UP001054889"/>
    </source>
</evidence>
<gene>
    <name evidence="13" type="primary">ga24280</name>
    <name evidence="13" type="ORF">PR202_ga24280</name>
</gene>
<keyword evidence="5" id="KW-0819">tRNA processing</keyword>
<evidence type="ECO:0000256" key="10">
    <source>
        <dbReference type="ARBA" id="ARBA00022833"/>
    </source>
</evidence>
<dbReference type="GO" id="GO:0046872">
    <property type="term" value="F:metal ion binding"/>
    <property type="evidence" value="ECO:0007669"/>
    <property type="project" value="UniProtKB-KW"/>
</dbReference>
<accession>A0AAV5D8E2</accession>
<comment type="catalytic activity">
    <reaction evidence="1">
        <text>Endonucleolytic cleavage of RNA, removing extra 3' nucleotides from tRNA precursor, generating 3' termini of tRNAs. A 3'-hydroxy group is left at the tRNA terminus and a 5'-phosphoryl group is left at the trailer molecule.</text>
        <dbReference type="EC" id="3.1.26.11"/>
    </reaction>
</comment>
<comment type="cofactor">
    <cofactor evidence="2">
        <name>Zn(2+)</name>
        <dbReference type="ChEBI" id="CHEBI:29105"/>
    </cofactor>
</comment>
<sequence>MPQVPAAPLRLLLPLSQTLASIPLLHLSRRLFSSPASVGRAASLRSLAYRGQPGRRHHPRRGSSTLGKVPKEEMDGGGRGRGRGGEKEMVCNRKRAEGRDGAKRGSMELKTRRLNPVNTTCYVQILGTGMDTQDTSPSILLFFDKQRFIFNAGEGLQRFCTEHKIKLSKIDHIFLTRVCSETAGGLPGLVLTLAGIGDEGMSVNIWGPSDLDFLAGAMRSFIPNRAMLHTHSFGVEGNVSSSQSKDAVVILDDEVVRISAMFVKPRYQNGAGSLEDIDLKPGDTAIVYACELPEIKGKFDPAKAVALGLKPGPKS</sequence>
<dbReference type="Proteomes" id="UP001054889">
    <property type="component" value="Unassembled WGS sequence"/>
</dbReference>
<dbReference type="GO" id="GO:1990180">
    <property type="term" value="P:mitochondrial tRNA 3'-end processing"/>
    <property type="evidence" value="ECO:0007669"/>
    <property type="project" value="TreeGrafter"/>
</dbReference>
<dbReference type="Gene3D" id="3.60.15.10">
    <property type="entry name" value="Ribonuclease Z/Hydroxyacylglutathione hydrolase-like"/>
    <property type="match status" value="1"/>
</dbReference>
<name>A0AAV5D8E2_ELECO</name>
<evidence type="ECO:0000256" key="7">
    <source>
        <dbReference type="ARBA" id="ARBA00022723"/>
    </source>
</evidence>
<keyword evidence="6" id="KW-0540">Nuclease</keyword>
<keyword evidence="7" id="KW-0479">Metal-binding</keyword>
<evidence type="ECO:0000256" key="5">
    <source>
        <dbReference type="ARBA" id="ARBA00022694"/>
    </source>
</evidence>
<dbReference type="EMBL" id="BQKI01000012">
    <property type="protein sequence ID" value="GJN06544.1"/>
    <property type="molecule type" value="Genomic_DNA"/>
</dbReference>
<dbReference type="InterPro" id="IPR047151">
    <property type="entry name" value="RNZ2-like"/>
</dbReference>
<keyword evidence="8" id="KW-0255">Endonuclease</keyword>
<evidence type="ECO:0000256" key="4">
    <source>
        <dbReference type="ARBA" id="ARBA00012477"/>
    </source>
</evidence>
<keyword evidence="10" id="KW-0862">Zinc</keyword>
<feature type="domain" description="tRNase Z endonuclease" evidence="12">
    <location>
        <begin position="129"/>
        <end position="185"/>
    </location>
</feature>
<evidence type="ECO:0000313" key="13">
    <source>
        <dbReference type="EMBL" id="GJN06544.1"/>
    </source>
</evidence>
<dbReference type="AlphaFoldDB" id="A0AAV5D8E2"/>
<evidence type="ECO:0000256" key="2">
    <source>
        <dbReference type="ARBA" id="ARBA00001947"/>
    </source>
</evidence>
<protein>
    <recommendedName>
        <fullName evidence="4">ribonuclease Z</fullName>
        <ecNumber evidence="4">3.1.26.11</ecNumber>
    </recommendedName>
</protein>
<evidence type="ECO:0000259" key="12">
    <source>
        <dbReference type="Pfam" id="PF13691"/>
    </source>
</evidence>
<feature type="region of interest" description="Disordered" evidence="11">
    <location>
        <begin position="49"/>
        <end position="104"/>
    </location>
</feature>
<dbReference type="PANTHER" id="PTHR12553:SF49">
    <property type="entry name" value="ZINC PHOSPHODIESTERASE ELAC PROTEIN 2"/>
    <property type="match status" value="1"/>
</dbReference>
<proteinExistence type="inferred from homology"/>